<dbReference type="GO" id="GO:0006829">
    <property type="term" value="P:zinc ion transport"/>
    <property type="evidence" value="ECO:0007669"/>
    <property type="project" value="UniProtKB-KW"/>
</dbReference>
<evidence type="ECO:0000256" key="5">
    <source>
        <dbReference type="SAM" id="Phobius"/>
    </source>
</evidence>
<dbReference type="OrthoDB" id="9799649at2"/>
<proteinExistence type="predicted"/>
<dbReference type="SUPFAM" id="SSF161111">
    <property type="entry name" value="Cation efflux protein transmembrane domain-like"/>
    <property type="match status" value="1"/>
</dbReference>
<dbReference type="InterPro" id="IPR058533">
    <property type="entry name" value="Cation_efflux_TM"/>
</dbReference>
<dbReference type="InterPro" id="IPR027469">
    <property type="entry name" value="Cation_efflux_TMD_sf"/>
</dbReference>
<evidence type="ECO:0000313" key="8">
    <source>
        <dbReference type="Proteomes" id="UP000306631"/>
    </source>
</evidence>
<organism evidence="7 8">
    <name type="scientific">Stenotrophomonas maltophilia</name>
    <name type="common">Pseudomonas maltophilia</name>
    <name type="synonym">Xanthomonas maltophilia</name>
    <dbReference type="NCBI Taxonomy" id="40324"/>
    <lineage>
        <taxon>Bacteria</taxon>
        <taxon>Pseudomonadati</taxon>
        <taxon>Pseudomonadota</taxon>
        <taxon>Gammaproteobacteria</taxon>
        <taxon>Lysobacterales</taxon>
        <taxon>Lysobacteraceae</taxon>
        <taxon>Stenotrophomonas</taxon>
        <taxon>Stenotrophomonas maltophilia group</taxon>
    </lineage>
</organism>
<keyword evidence="2 5" id="KW-0812">Transmembrane</keyword>
<name>A0A4S2CZ53_STEMA</name>
<dbReference type="Proteomes" id="UP000306631">
    <property type="component" value="Unassembled WGS sequence"/>
</dbReference>
<sequence length="214" mass="22292">MSDCCGCGKIVDVAALQARQRRVLGIVLAINLATFVMMAGAAWWSHSSSLLSGSLDNLGDALTYAISLAVVGASARAKGRVALLKGLLILGAALAVAVQIGWRLTHPAVPLFEGMGIAGALNLAANGVCLWLLTPFRHGDVNLASAWECSRNDIAEGVAVLLAALAVWVFGAGWPDLLIAGALLVMFLRSAVRVLRAAWQALRVQATSNTPVAR</sequence>
<dbReference type="EMBL" id="SRYW01000010">
    <property type="protein sequence ID" value="TGY33413.1"/>
    <property type="molecule type" value="Genomic_DNA"/>
</dbReference>
<feature type="domain" description="Cation efflux protein transmembrane" evidence="6">
    <location>
        <begin position="26"/>
        <end position="202"/>
    </location>
</feature>
<evidence type="ECO:0000313" key="7">
    <source>
        <dbReference type="EMBL" id="TGY33413.1"/>
    </source>
</evidence>
<evidence type="ECO:0000256" key="1">
    <source>
        <dbReference type="ARBA" id="ARBA00004141"/>
    </source>
</evidence>
<reference evidence="7 8" key="1">
    <citation type="submission" date="2019-04" db="EMBL/GenBank/DDBJ databases">
        <title>Microbes associate with the intestines of laboratory mice.</title>
        <authorList>
            <person name="Navarre W."/>
            <person name="Wong E."/>
            <person name="Huang K."/>
            <person name="Tropini C."/>
            <person name="Ng K."/>
            <person name="Yu B."/>
        </authorList>
    </citation>
    <scope>NUCLEOTIDE SEQUENCE [LARGE SCALE GENOMIC DNA]</scope>
    <source>
        <strain evidence="7 8">NM62_B4-13</strain>
    </source>
</reference>
<accession>A0A4S2CZ53</accession>
<dbReference type="GO" id="GO:0008324">
    <property type="term" value="F:monoatomic cation transmembrane transporter activity"/>
    <property type="evidence" value="ECO:0007669"/>
    <property type="project" value="InterPro"/>
</dbReference>
<evidence type="ECO:0000256" key="4">
    <source>
        <dbReference type="ARBA" id="ARBA00023136"/>
    </source>
</evidence>
<protein>
    <submittedName>
        <fullName evidence="7">Cation transporter</fullName>
    </submittedName>
</protein>
<comment type="subcellular location">
    <subcellularLocation>
        <location evidence="1">Membrane</location>
        <topology evidence="1">Multi-pass membrane protein</topology>
    </subcellularLocation>
</comment>
<gene>
    <name evidence="7" type="ORF">E5352_12775</name>
</gene>
<evidence type="ECO:0000256" key="2">
    <source>
        <dbReference type="ARBA" id="ARBA00022692"/>
    </source>
</evidence>
<feature type="transmembrane region" description="Helical" evidence="5">
    <location>
        <begin position="82"/>
        <end position="102"/>
    </location>
</feature>
<dbReference type="AlphaFoldDB" id="A0A4S2CZ53"/>
<feature type="transmembrane region" description="Helical" evidence="5">
    <location>
        <begin position="154"/>
        <end position="171"/>
    </location>
</feature>
<dbReference type="GO" id="GO:0016020">
    <property type="term" value="C:membrane"/>
    <property type="evidence" value="ECO:0007669"/>
    <property type="project" value="UniProtKB-SubCell"/>
</dbReference>
<dbReference type="Pfam" id="PF01545">
    <property type="entry name" value="Cation_efflux"/>
    <property type="match status" value="1"/>
</dbReference>
<comment type="caution">
    <text evidence="7">The sequence shown here is derived from an EMBL/GenBank/DDBJ whole genome shotgun (WGS) entry which is preliminary data.</text>
</comment>
<keyword evidence="4 5" id="KW-0472">Membrane</keyword>
<feature type="transmembrane region" description="Helical" evidence="5">
    <location>
        <begin position="23"/>
        <end position="45"/>
    </location>
</feature>
<evidence type="ECO:0000256" key="3">
    <source>
        <dbReference type="ARBA" id="ARBA00022989"/>
    </source>
</evidence>
<feature type="transmembrane region" description="Helical" evidence="5">
    <location>
        <begin position="114"/>
        <end position="133"/>
    </location>
</feature>
<dbReference type="RefSeq" id="WP_017355640.1">
    <property type="nucleotide sequence ID" value="NZ_SRYW01000010.1"/>
</dbReference>
<feature type="transmembrane region" description="Helical" evidence="5">
    <location>
        <begin position="57"/>
        <end position="75"/>
    </location>
</feature>
<keyword evidence="3 5" id="KW-1133">Transmembrane helix</keyword>
<evidence type="ECO:0000259" key="6">
    <source>
        <dbReference type="Pfam" id="PF01545"/>
    </source>
</evidence>
<dbReference type="Gene3D" id="1.20.1510.10">
    <property type="entry name" value="Cation efflux protein transmembrane domain"/>
    <property type="match status" value="1"/>
</dbReference>